<reference evidence="3" key="1">
    <citation type="journal article" date="2005" name="Nature">
        <title>The map-based sequence of the rice genome.</title>
        <authorList>
            <consortium name="International rice genome sequencing project (IRGSP)"/>
            <person name="Matsumoto T."/>
            <person name="Wu J."/>
            <person name="Kanamori H."/>
            <person name="Katayose Y."/>
            <person name="Fujisawa M."/>
            <person name="Namiki N."/>
            <person name="Mizuno H."/>
            <person name="Yamamoto K."/>
            <person name="Antonio B.A."/>
            <person name="Baba T."/>
            <person name="Sakata K."/>
            <person name="Nagamura Y."/>
            <person name="Aoki H."/>
            <person name="Arikawa K."/>
            <person name="Arita K."/>
            <person name="Bito T."/>
            <person name="Chiden Y."/>
            <person name="Fujitsuka N."/>
            <person name="Fukunaka R."/>
            <person name="Hamada M."/>
            <person name="Harada C."/>
            <person name="Hayashi A."/>
            <person name="Hijishita S."/>
            <person name="Honda M."/>
            <person name="Hosokawa S."/>
            <person name="Ichikawa Y."/>
            <person name="Idonuma A."/>
            <person name="Iijima M."/>
            <person name="Ikeda M."/>
            <person name="Ikeno M."/>
            <person name="Ito K."/>
            <person name="Ito S."/>
            <person name="Ito T."/>
            <person name="Ito Y."/>
            <person name="Ito Y."/>
            <person name="Iwabuchi A."/>
            <person name="Kamiya K."/>
            <person name="Karasawa W."/>
            <person name="Kurita K."/>
            <person name="Katagiri S."/>
            <person name="Kikuta A."/>
            <person name="Kobayashi H."/>
            <person name="Kobayashi N."/>
            <person name="Machita K."/>
            <person name="Maehara T."/>
            <person name="Masukawa M."/>
            <person name="Mizubayashi T."/>
            <person name="Mukai Y."/>
            <person name="Nagasaki H."/>
            <person name="Nagata Y."/>
            <person name="Naito S."/>
            <person name="Nakashima M."/>
            <person name="Nakama Y."/>
            <person name="Nakamichi Y."/>
            <person name="Nakamura M."/>
            <person name="Meguro A."/>
            <person name="Negishi M."/>
            <person name="Ohta I."/>
            <person name="Ohta T."/>
            <person name="Okamoto M."/>
            <person name="Ono N."/>
            <person name="Saji S."/>
            <person name="Sakaguchi M."/>
            <person name="Sakai K."/>
            <person name="Shibata M."/>
            <person name="Shimokawa T."/>
            <person name="Song J."/>
            <person name="Takazaki Y."/>
            <person name="Terasawa K."/>
            <person name="Tsugane M."/>
            <person name="Tsuji K."/>
            <person name="Ueda S."/>
            <person name="Waki K."/>
            <person name="Yamagata H."/>
            <person name="Yamamoto M."/>
            <person name="Yamamoto S."/>
            <person name="Yamane H."/>
            <person name="Yoshiki S."/>
            <person name="Yoshihara R."/>
            <person name="Yukawa K."/>
            <person name="Zhong H."/>
            <person name="Yano M."/>
            <person name="Yuan Q."/>
            <person name="Ouyang S."/>
            <person name="Liu J."/>
            <person name="Jones K.M."/>
            <person name="Gansberger K."/>
            <person name="Moffat K."/>
            <person name="Hill J."/>
            <person name="Bera J."/>
            <person name="Fadrosh D."/>
            <person name="Jin S."/>
            <person name="Johri S."/>
            <person name="Kim M."/>
            <person name="Overton L."/>
            <person name="Reardon M."/>
            <person name="Tsitrin T."/>
            <person name="Vuong H."/>
            <person name="Weaver B."/>
            <person name="Ciecko A."/>
            <person name="Tallon L."/>
            <person name="Jackson J."/>
            <person name="Pai G."/>
            <person name="Aken S.V."/>
            <person name="Utterback T."/>
            <person name="Reidmuller S."/>
            <person name="Feldblyum T."/>
            <person name="Hsiao J."/>
            <person name="Zismann V."/>
            <person name="Iobst S."/>
            <person name="de Vazeille A.R."/>
            <person name="Buell C.R."/>
            <person name="Ying K."/>
            <person name="Li Y."/>
            <person name="Lu T."/>
            <person name="Huang Y."/>
            <person name="Zhao Q."/>
            <person name="Feng Q."/>
            <person name="Zhang L."/>
            <person name="Zhu J."/>
            <person name="Weng Q."/>
            <person name="Mu J."/>
            <person name="Lu Y."/>
            <person name="Fan D."/>
            <person name="Liu Y."/>
            <person name="Guan J."/>
            <person name="Zhang Y."/>
            <person name="Yu S."/>
            <person name="Liu X."/>
            <person name="Zhang Y."/>
            <person name="Hong G."/>
            <person name="Han B."/>
            <person name="Choisne N."/>
            <person name="Demange N."/>
            <person name="Orjeda G."/>
            <person name="Samain S."/>
            <person name="Cattolico L."/>
            <person name="Pelletier E."/>
            <person name="Couloux A."/>
            <person name="Segurens B."/>
            <person name="Wincker P."/>
            <person name="D'Hont A."/>
            <person name="Scarpelli C."/>
            <person name="Weissenbach J."/>
            <person name="Salanoubat M."/>
            <person name="Quetier F."/>
            <person name="Yu Y."/>
            <person name="Kim H.R."/>
            <person name="Rambo T."/>
            <person name="Currie J."/>
            <person name="Collura K."/>
            <person name="Luo M."/>
            <person name="Yang T."/>
            <person name="Ammiraju J.S.S."/>
            <person name="Engler F."/>
            <person name="Soderlund C."/>
            <person name="Wing R.A."/>
            <person name="Palmer L.E."/>
            <person name="de la Bastide M."/>
            <person name="Spiegel L."/>
            <person name="Nascimento L."/>
            <person name="Zutavern T."/>
            <person name="O'Shaughnessy A."/>
            <person name="Dike S."/>
            <person name="Dedhia N."/>
            <person name="Preston R."/>
            <person name="Balija V."/>
            <person name="McCombie W.R."/>
            <person name="Chow T."/>
            <person name="Chen H."/>
            <person name="Chung M."/>
            <person name="Chen C."/>
            <person name="Shaw J."/>
            <person name="Wu H."/>
            <person name="Hsiao K."/>
            <person name="Chao Y."/>
            <person name="Chu M."/>
            <person name="Cheng C."/>
            <person name="Hour A."/>
            <person name="Lee P."/>
            <person name="Lin S."/>
            <person name="Lin Y."/>
            <person name="Liou J."/>
            <person name="Liu S."/>
            <person name="Hsing Y."/>
            <person name="Raghuvanshi S."/>
            <person name="Mohanty A."/>
            <person name="Bharti A.K."/>
            <person name="Gaur A."/>
            <person name="Gupta V."/>
            <person name="Kumar D."/>
            <person name="Ravi V."/>
            <person name="Vij S."/>
            <person name="Kapur A."/>
            <person name="Khurana P."/>
            <person name="Khurana P."/>
            <person name="Khurana J.P."/>
            <person name="Tyagi A.K."/>
            <person name="Gaikwad K."/>
            <person name="Singh A."/>
            <person name="Dalal V."/>
            <person name="Srivastava S."/>
            <person name="Dixit A."/>
            <person name="Pal A.K."/>
            <person name="Ghazi I.A."/>
            <person name="Yadav M."/>
            <person name="Pandit A."/>
            <person name="Bhargava A."/>
            <person name="Sureshbabu K."/>
            <person name="Batra K."/>
            <person name="Sharma T.R."/>
            <person name="Mohapatra T."/>
            <person name="Singh N.K."/>
            <person name="Messing J."/>
            <person name="Nelson A.B."/>
            <person name="Fuks G."/>
            <person name="Kavchok S."/>
            <person name="Keizer G."/>
            <person name="Linton E."/>
            <person name="Llaca V."/>
            <person name="Song R."/>
            <person name="Tanyolac B."/>
            <person name="Young S."/>
            <person name="Ho-Il K."/>
            <person name="Hahn J.H."/>
            <person name="Sangsakoo G."/>
            <person name="Vanavichit A."/>
            <person name="de Mattos Luiz.A.T."/>
            <person name="Zimmer P.D."/>
            <person name="Malone G."/>
            <person name="Dellagostin O."/>
            <person name="de Oliveira A.C."/>
            <person name="Bevan M."/>
            <person name="Bancroft I."/>
            <person name="Minx P."/>
            <person name="Cordum H."/>
            <person name="Wilson R."/>
            <person name="Cheng Z."/>
            <person name="Jin W."/>
            <person name="Jiang J."/>
            <person name="Leong S.A."/>
            <person name="Iwama H."/>
            <person name="Gojobori T."/>
            <person name="Itoh T."/>
            <person name="Niimura Y."/>
            <person name="Fujii Y."/>
            <person name="Habara T."/>
            <person name="Sakai H."/>
            <person name="Sato Y."/>
            <person name="Wilson G."/>
            <person name="Kumar K."/>
            <person name="McCouch S."/>
            <person name="Juretic N."/>
            <person name="Hoen D."/>
            <person name="Wright S."/>
            <person name="Bruskiewich R."/>
            <person name="Bureau T."/>
            <person name="Miyao A."/>
            <person name="Hirochika H."/>
            <person name="Nishikawa T."/>
            <person name="Kadowaki K."/>
            <person name="Sugiura M."/>
            <person name="Burr B."/>
            <person name="Sasaki T."/>
        </authorList>
    </citation>
    <scope>NUCLEOTIDE SEQUENCE [LARGE SCALE GENOMIC DNA]</scope>
    <source>
        <strain evidence="3">cv. Nipponbare</strain>
    </source>
</reference>
<dbReference type="AlphaFoldDB" id="Q10HY4"/>
<dbReference type="Proteomes" id="UP000000763">
    <property type="component" value="Chromosome 3"/>
</dbReference>
<evidence type="ECO:0000313" key="3">
    <source>
        <dbReference type="Proteomes" id="UP000000763"/>
    </source>
</evidence>
<gene>
    <name evidence="2" type="primary">OSJNBb0015I21.15</name>
</gene>
<reference evidence="3" key="2">
    <citation type="journal article" date="2008" name="Nucleic Acids Res.">
        <title>The rice annotation project database (RAP-DB): 2008 update.</title>
        <authorList>
            <consortium name="The rice annotation project (RAP)"/>
        </authorList>
    </citation>
    <scope>GENOME REANNOTATION</scope>
    <source>
        <strain evidence="3">cv. Nipponbare</strain>
    </source>
</reference>
<evidence type="ECO:0000256" key="1">
    <source>
        <dbReference type="SAM" id="MobiDB-lite"/>
    </source>
</evidence>
<dbReference type="EMBL" id="AC091302">
    <property type="protein sequence ID" value="AAR00625.1"/>
    <property type="molecule type" value="Genomic_DNA"/>
</dbReference>
<sequence>MTKMIEALGFGERPGVALGHTLLWAKPTTQLQGPKLKIRFGLDEQLRSVSSTRAKENCSTKALPYDHITAKQSSIESSVKRPRTNCVDSILPPDKAKQVRKRRDTSSAQ</sequence>
<evidence type="ECO:0000313" key="2">
    <source>
        <dbReference type="EMBL" id="AAR00625.1"/>
    </source>
</evidence>
<proteinExistence type="predicted"/>
<protein>
    <submittedName>
        <fullName evidence="2">Uncharacterized protein</fullName>
    </submittedName>
</protein>
<name>Q10HY4_ORYSJ</name>
<organism evidence="2 3">
    <name type="scientific">Oryza sativa subsp. japonica</name>
    <name type="common">Rice</name>
    <dbReference type="NCBI Taxonomy" id="39947"/>
    <lineage>
        <taxon>Eukaryota</taxon>
        <taxon>Viridiplantae</taxon>
        <taxon>Streptophyta</taxon>
        <taxon>Embryophyta</taxon>
        <taxon>Tracheophyta</taxon>
        <taxon>Spermatophyta</taxon>
        <taxon>Magnoliopsida</taxon>
        <taxon>Liliopsida</taxon>
        <taxon>Poales</taxon>
        <taxon>Poaceae</taxon>
        <taxon>BOP clade</taxon>
        <taxon>Oryzoideae</taxon>
        <taxon>Oryzeae</taxon>
        <taxon>Oryzinae</taxon>
        <taxon>Oryza</taxon>
        <taxon>Oryza sativa</taxon>
    </lineage>
</organism>
<feature type="region of interest" description="Disordered" evidence="1">
    <location>
        <begin position="73"/>
        <end position="109"/>
    </location>
</feature>
<accession>Q10HY4</accession>